<evidence type="ECO:0000313" key="1">
    <source>
        <dbReference type="EMBL" id="CDW33234.1"/>
    </source>
</evidence>
<name>A0A0K2U4J8_LEPSM</name>
<proteinExistence type="predicted"/>
<protein>
    <submittedName>
        <fullName evidence="1">Uncharacterized protein</fullName>
    </submittedName>
</protein>
<accession>A0A0K2U4J8</accession>
<dbReference type="AlphaFoldDB" id="A0A0K2U4J8"/>
<dbReference type="EMBL" id="HACA01015873">
    <property type="protein sequence ID" value="CDW33234.1"/>
    <property type="molecule type" value="Transcribed_RNA"/>
</dbReference>
<reference evidence="1" key="1">
    <citation type="submission" date="2014-05" db="EMBL/GenBank/DDBJ databases">
        <authorList>
            <person name="Chronopoulou M."/>
        </authorList>
    </citation>
    <scope>NUCLEOTIDE SEQUENCE</scope>
    <source>
        <tissue evidence="1">Whole organism</tissue>
    </source>
</reference>
<organism evidence="1">
    <name type="scientific">Lepeophtheirus salmonis</name>
    <name type="common">Salmon louse</name>
    <name type="synonym">Caligus salmonis</name>
    <dbReference type="NCBI Taxonomy" id="72036"/>
    <lineage>
        <taxon>Eukaryota</taxon>
        <taxon>Metazoa</taxon>
        <taxon>Ecdysozoa</taxon>
        <taxon>Arthropoda</taxon>
        <taxon>Crustacea</taxon>
        <taxon>Multicrustacea</taxon>
        <taxon>Hexanauplia</taxon>
        <taxon>Copepoda</taxon>
        <taxon>Siphonostomatoida</taxon>
        <taxon>Caligidae</taxon>
        <taxon>Lepeophtheirus</taxon>
    </lineage>
</organism>
<sequence length="76" mass="8615">MLILLLMRSTPQKELSLLGVSSWAPILVAKLNAEFIYSKYTLIMKNLNQIGFIDVGAFVDNYTVNRKFFTHFLCGG</sequence>